<protein>
    <submittedName>
        <fullName evidence="2">Unannotated protein</fullName>
    </submittedName>
</protein>
<dbReference type="EMBL" id="CAEZTL010000028">
    <property type="protein sequence ID" value="CAB4566396.1"/>
    <property type="molecule type" value="Genomic_DNA"/>
</dbReference>
<accession>A0A6J6DSB8</accession>
<feature type="transmembrane region" description="Helical" evidence="1">
    <location>
        <begin position="87"/>
        <end position="111"/>
    </location>
</feature>
<keyword evidence="1" id="KW-1133">Transmembrane helix</keyword>
<dbReference type="AlphaFoldDB" id="A0A6J6DSB8"/>
<evidence type="ECO:0000256" key="1">
    <source>
        <dbReference type="SAM" id="Phobius"/>
    </source>
</evidence>
<sequence length="113" mass="11539">MRAQIIQAQVAPALVLIGVMVLATAGFFESASDSAKFLALGVAAVTGILATISQYAAVREGEALLVDLGKVDKPSALSRKIAGSRGLISLSAIAIIAFDIAIFALVVWAVLGN</sequence>
<proteinExistence type="predicted"/>
<gene>
    <name evidence="2" type="ORF">UFOPK1683_00425</name>
</gene>
<name>A0A6J6DSB8_9ZZZZ</name>
<keyword evidence="1" id="KW-0812">Transmembrane</keyword>
<feature type="transmembrane region" description="Helical" evidence="1">
    <location>
        <begin position="12"/>
        <end position="31"/>
    </location>
</feature>
<organism evidence="2">
    <name type="scientific">freshwater metagenome</name>
    <dbReference type="NCBI Taxonomy" id="449393"/>
    <lineage>
        <taxon>unclassified sequences</taxon>
        <taxon>metagenomes</taxon>
        <taxon>ecological metagenomes</taxon>
    </lineage>
</organism>
<keyword evidence="1" id="KW-0472">Membrane</keyword>
<evidence type="ECO:0000313" key="2">
    <source>
        <dbReference type="EMBL" id="CAB4566396.1"/>
    </source>
</evidence>
<reference evidence="2" key="1">
    <citation type="submission" date="2020-05" db="EMBL/GenBank/DDBJ databases">
        <authorList>
            <person name="Chiriac C."/>
            <person name="Salcher M."/>
            <person name="Ghai R."/>
            <person name="Kavagutti S V."/>
        </authorList>
    </citation>
    <scope>NUCLEOTIDE SEQUENCE</scope>
</reference>
<feature type="transmembrane region" description="Helical" evidence="1">
    <location>
        <begin position="37"/>
        <end position="58"/>
    </location>
</feature>